<evidence type="ECO:0000256" key="1">
    <source>
        <dbReference type="SAM" id="Phobius"/>
    </source>
</evidence>
<evidence type="ECO:0000313" key="2">
    <source>
        <dbReference type="EMBL" id="RLP80882.1"/>
    </source>
</evidence>
<organism evidence="2 4">
    <name type="scientific">Mycetocola lacteus</name>
    <dbReference type="NCBI Taxonomy" id="76637"/>
    <lineage>
        <taxon>Bacteria</taxon>
        <taxon>Bacillati</taxon>
        <taxon>Actinomycetota</taxon>
        <taxon>Actinomycetes</taxon>
        <taxon>Micrococcales</taxon>
        <taxon>Microbacteriaceae</taxon>
        <taxon>Mycetocola</taxon>
    </lineage>
</organism>
<sequence>MKRVRHSAGFSRVLALVLAAMPALLFFWLQAVAGAALNAIVWVIVGVLALWVMAILLFTGVYVSATHLLVVGLVRVTRLARAELSEISTSRYDPDMVRTYPGRMPRSWPRTLTVIHRSGRRQTFTAPVFFSRRASEVLEQIERG</sequence>
<keyword evidence="4" id="KW-1185">Reference proteome</keyword>
<feature type="transmembrane region" description="Helical" evidence="1">
    <location>
        <begin position="12"/>
        <end position="33"/>
    </location>
</feature>
<name>A0A3L7AN98_9MICO</name>
<gene>
    <name evidence="3" type="ORF">D9V34_01310</name>
    <name evidence="2" type="ORF">D9V34_13605</name>
</gene>
<accession>A0A3L7AN98</accession>
<reference evidence="2 4" key="1">
    <citation type="submission" date="2018-10" db="EMBL/GenBank/DDBJ databases">
        <authorList>
            <person name="Li J."/>
        </authorList>
    </citation>
    <scope>NUCLEOTIDE SEQUENCE [LARGE SCALE GENOMIC DNA]</scope>
    <source>
        <strain evidence="2 4">JCM 11654</strain>
    </source>
</reference>
<keyword evidence="1" id="KW-1133">Transmembrane helix</keyword>
<protein>
    <submittedName>
        <fullName evidence="2">Uncharacterized protein</fullName>
    </submittedName>
</protein>
<comment type="caution">
    <text evidence="2">The sequence shown here is derived from an EMBL/GenBank/DDBJ whole genome shotgun (WGS) entry which is preliminary data.</text>
</comment>
<evidence type="ECO:0000313" key="4">
    <source>
        <dbReference type="Proteomes" id="UP000269438"/>
    </source>
</evidence>
<dbReference type="RefSeq" id="WP_121687142.1">
    <property type="nucleotide sequence ID" value="NZ_RCUY01000001.1"/>
</dbReference>
<proteinExistence type="predicted"/>
<keyword evidence="1" id="KW-0812">Transmembrane</keyword>
<dbReference type="EMBL" id="RCUY01000011">
    <property type="protein sequence ID" value="RLP80882.1"/>
    <property type="molecule type" value="Genomic_DNA"/>
</dbReference>
<feature type="transmembrane region" description="Helical" evidence="1">
    <location>
        <begin position="39"/>
        <end position="71"/>
    </location>
</feature>
<dbReference type="EMBL" id="RCUY01000001">
    <property type="protein sequence ID" value="RLP84667.1"/>
    <property type="molecule type" value="Genomic_DNA"/>
</dbReference>
<dbReference type="AlphaFoldDB" id="A0A3L7AN98"/>
<dbReference type="Proteomes" id="UP000269438">
    <property type="component" value="Unassembled WGS sequence"/>
</dbReference>
<evidence type="ECO:0000313" key="3">
    <source>
        <dbReference type="EMBL" id="RLP84667.1"/>
    </source>
</evidence>
<keyword evidence="1" id="KW-0472">Membrane</keyword>